<dbReference type="Proteomes" id="UP001346149">
    <property type="component" value="Unassembled WGS sequence"/>
</dbReference>
<name>A0AAN7RBJ5_TRANT</name>
<gene>
    <name evidence="2" type="ORF">SAY86_029188</name>
</gene>
<evidence type="ECO:0000313" key="3">
    <source>
        <dbReference type="Proteomes" id="UP001346149"/>
    </source>
</evidence>
<accession>A0AAN7RBJ5</accession>
<evidence type="ECO:0000256" key="1">
    <source>
        <dbReference type="SAM" id="MobiDB-lite"/>
    </source>
</evidence>
<dbReference type="AlphaFoldDB" id="A0AAN7RBJ5"/>
<evidence type="ECO:0000313" key="2">
    <source>
        <dbReference type="EMBL" id="KAK4796862.1"/>
    </source>
</evidence>
<feature type="region of interest" description="Disordered" evidence="1">
    <location>
        <begin position="181"/>
        <end position="242"/>
    </location>
</feature>
<protein>
    <submittedName>
        <fullName evidence="2">Uncharacterized protein</fullName>
    </submittedName>
</protein>
<dbReference type="EMBL" id="JAXQNO010000006">
    <property type="protein sequence ID" value="KAK4796862.1"/>
    <property type="molecule type" value="Genomic_DNA"/>
</dbReference>
<sequence>MASSWGQLRCFSLSNSEYSDEPPPLLLFSQAFPYIIDGWIRARLRLVNLWQRSILYTGCDVQTDGQRHACCSWEVAPPKAKTWQTMLGNATFPLNCSIRHYSSTFPRKIVSFGSCQSLIRSMAGSGGRVIFCSLIRPRLIFRSSSCGPSAYCSSMRCSHQDHVEERAPSTAEEFERMAEERLRESGQQGVAGQTVEKAHDGTEETVSADPNIESVKNRQKEHEETDNHARTGVSSSKNRAREAAQQATLAPLIGSSILSGQFWVSYALAFTLMRSMHIGEHIHISNIFCLMEYGRPQDLRSKKDHELALKEDCCLRSLGPEGIVLGSNHGNGDAVLKGKSEENVVGVSLGGRKKRWKILVSYLKEDERCGYHGEDN</sequence>
<reference evidence="2 3" key="1">
    <citation type="journal article" date="2023" name="Hortic Res">
        <title>Pangenome of water caltrop reveals structural variations and asymmetric subgenome divergence after allopolyploidization.</title>
        <authorList>
            <person name="Zhang X."/>
            <person name="Chen Y."/>
            <person name="Wang L."/>
            <person name="Yuan Y."/>
            <person name="Fang M."/>
            <person name="Shi L."/>
            <person name="Lu R."/>
            <person name="Comes H.P."/>
            <person name="Ma Y."/>
            <person name="Chen Y."/>
            <person name="Huang G."/>
            <person name="Zhou Y."/>
            <person name="Zheng Z."/>
            <person name="Qiu Y."/>
        </authorList>
    </citation>
    <scope>NUCLEOTIDE SEQUENCE [LARGE SCALE GENOMIC DNA]</scope>
    <source>
        <strain evidence="2">F231</strain>
    </source>
</reference>
<comment type="caution">
    <text evidence="2">The sequence shown here is derived from an EMBL/GenBank/DDBJ whole genome shotgun (WGS) entry which is preliminary data.</text>
</comment>
<proteinExistence type="predicted"/>
<keyword evidence="3" id="KW-1185">Reference proteome</keyword>
<feature type="compositionally biased region" description="Basic and acidic residues" evidence="1">
    <location>
        <begin position="215"/>
        <end position="229"/>
    </location>
</feature>
<organism evidence="2 3">
    <name type="scientific">Trapa natans</name>
    <name type="common">Water chestnut</name>
    <dbReference type="NCBI Taxonomy" id="22666"/>
    <lineage>
        <taxon>Eukaryota</taxon>
        <taxon>Viridiplantae</taxon>
        <taxon>Streptophyta</taxon>
        <taxon>Embryophyta</taxon>
        <taxon>Tracheophyta</taxon>
        <taxon>Spermatophyta</taxon>
        <taxon>Magnoliopsida</taxon>
        <taxon>eudicotyledons</taxon>
        <taxon>Gunneridae</taxon>
        <taxon>Pentapetalae</taxon>
        <taxon>rosids</taxon>
        <taxon>malvids</taxon>
        <taxon>Myrtales</taxon>
        <taxon>Lythraceae</taxon>
        <taxon>Trapa</taxon>
    </lineage>
</organism>